<evidence type="ECO:0000313" key="5">
    <source>
        <dbReference type="EMBL" id="KAJ6821436.1"/>
    </source>
</evidence>
<dbReference type="EMBL" id="JANAVB010036419">
    <property type="protein sequence ID" value="KAJ6803641.1"/>
    <property type="molecule type" value="Genomic_DNA"/>
</dbReference>
<evidence type="ECO:0000313" key="12">
    <source>
        <dbReference type="Proteomes" id="UP001140949"/>
    </source>
</evidence>
<keyword evidence="12" id="KW-1185">Reference proteome</keyword>
<evidence type="ECO:0000313" key="11">
    <source>
        <dbReference type="EMBL" id="KAJ6848069.1"/>
    </source>
</evidence>
<reference evidence="4" key="2">
    <citation type="submission" date="2023-04" db="EMBL/GenBank/DDBJ databases">
        <authorList>
            <person name="Bruccoleri R.E."/>
            <person name="Oakeley E.J."/>
            <person name="Faust A.-M."/>
            <person name="Dessus-Babus S."/>
            <person name="Altorfer M."/>
            <person name="Burckhardt D."/>
            <person name="Oertli M."/>
            <person name="Naumann U."/>
            <person name="Petersen F."/>
            <person name="Wong J."/>
        </authorList>
    </citation>
    <scope>NUCLEOTIDE SEQUENCE</scope>
    <source>
        <strain evidence="4">GSM-AAB239-AS_SAM_17_03QT</strain>
        <tissue evidence="4">Leaf</tissue>
    </source>
</reference>
<dbReference type="EMBL" id="JANAVB010033620">
    <property type="protein sequence ID" value="KAJ6808025.1"/>
    <property type="molecule type" value="Genomic_DNA"/>
</dbReference>
<dbReference type="EMBL" id="JANAVB010045054">
    <property type="protein sequence ID" value="KAJ6790583.1"/>
    <property type="molecule type" value="Genomic_DNA"/>
</dbReference>
<dbReference type="Proteomes" id="UP001140949">
    <property type="component" value="Unassembled WGS sequence"/>
</dbReference>
<name>A0AAX6FRY2_IRIPA</name>
<reference evidence="4" key="1">
    <citation type="journal article" date="2023" name="GigaByte">
        <title>Genome assembly of the bearded iris, Iris pallida Lam.</title>
        <authorList>
            <person name="Bruccoleri R.E."/>
            <person name="Oakeley E.J."/>
            <person name="Faust A.M.E."/>
            <person name="Altorfer M."/>
            <person name="Dessus-Babus S."/>
            <person name="Burckhardt D."/>
            <person name="Oertli M."/>
            <person name="Naumann U."/>
            <person name="Petersen F."/>
            <person name="Wong J."/>
        </authorList>
    </citation>
    <scope>NUCLEOTIDE SEQUENCE</scope>
    <source>
        <strain evidence="4">GSM-AAB239-AS_SAM_17_03QT</strain>
    </source>
</reference>
<evidence type="ECO:0000313" key="7">
    <source>
        <dbReference type="EMBL" id="KAJ6825114.1"/>
    </source>
</evidence>
<evidence type="ECO:0000313" key="10">
    <source>
        <dbReference type="EMBL" id="KAJ6835014.1"/>
    </source>
</evidence>
<dbReference type="EMBL" id="JANAVB010017596">
    <property type="protein sequence ID" value="KAJ6830483.1"/>
    <property type="molecule type" value="Genomic_DNA"/>
</dbReference>
<dbReference type="EMBL" id="JANAVB010004796">
    <property type="protein sequence ID" value="KAJ6848069.1"/>
    <property type="molecule type" value="Genomic_DNA"/>
</dbReference>
<organism evidence="4 12">
    <name type="scientific">Iris pallida</name>
    <name type="common">Sweet iris</name>
    <dbReference type="NCBI Taxonomy" id="29817"/>
    <lineage>
        <taxon>Eukaryota</taxon>
        <taxon>Viridiplantae</taxon>
        <taxon>Streptophyta</taxon>
        <taxon>Embryophyta</taxon>
        <taxon>Tracheophyta</taxon>
        <taxon>Spermatophyta</taxon>
        <taxon>Magnoliopsida</taxon>
        <taxon>Liliopsida</taxon>
        <taxon>Asparagales</taxon>
        <taxon>Iridaceae</taxon>
        <taxon>Iridoideae</taxon>
        <taxon>Irideae</taxon>
        <taxon>Iris</taxon>
    </lineage>
</organism>
<evidence type="ECO:0000313" key="6">
    <source>
        <dbReference type="EMBL" id="KAJ6824583.1"/>
    </source>
</evidence>
<dbReference type="EMBL" id="JANAVB010021998">
    <property type="protein sequence ID" value="KAJ6824583.1"/>
    <property type="molecule type" value="Genomic_DNA"/>
</dbReference>
<gene>
    <name evidence="11" type="ORF">M6B38_116225</name>
    <name evidence="10" type="ORF">M6B38_123425</name>
    <name evidence="4" type="ORF">M6B38_132025</name>
    <name evidence="3" type="ORF">M6B38_168895</name>
    <name evidence="2" type="ORF">M6B38_189200</name>
    <name evidence="1" type="ORF">M6B38_249115</name>
    <name evidence="9" type="ORF">M6B38_354625</name>
    <name evidence="8" type="ORF">M6B38_355595</name>
    <name evidence="7" type="ORF">M6B38_378615</name>
    <name evidence="6" type="ORF">M6B38_381555</name>
    <name evidence="5" type="ORF">M6B38_392250</name>
</gene>
<protein>
    <submittedName>
        <fullName evidence="4">Uncharacterized protein</fullName>
    </submittedName>
</protein>
<dbReference type="EMBL" id="JANAVB010026999">
    <property type="protein sequence ID" value="KAJ6818778.1"/>
    <property type="molecule type" value="Genomic_DNA"/>
</dbReference>
<comment type="caution">
    <text evidence="4">The sequence shown here is derived from an EMBL/GenBank/DDBJ whole genome shotgun (WGS) entry which is preliminary data.</text>
</comment>
<dbReference type="EMBL" id="JANAVB010024998">
    <property type="protein sequence ID" value="KAJ6821436.1"/>
    <property type="molecule type" value="Genomic_DNA"/>
</dbReference>
<evidence type="ECO:0000313" key="2">
    <source>
        <dbReference type="EMBL" id="KAJ6803641.1"/>
    </source>
</evidence>
<proteinExistence type="predicted"/>
<evidence type="ECO:0000313" key="4">
    <source>
        <dbReference type="EMBL" id="KAJ6818778.1"/>
    </source>
</evidence>
<accession>A0AAX6FRY2</accession>
<evidence type="ECO:0000313" key="8">
    <source>
        <dbReference type="EMBL" id="KAJ6829782.1"/>
    </source>
</evidence>
<dbReference type="AlphaFoldDB" id="A0AAX6FRY2"/>
<dbReference type="EMBL" id="JANAVB010018197">
    <property type="protein sequence ID" value="KAJ6829782.1"/>
    <property type="molecule type" value="Genomic_DNA"/>
</dbReference>
<evidence type="ECO:0000313" key="3">
    <source>
        <dbReference type="EMBL" id="KAJ6808025.1"/>
    </source>
</evidence>
<dbReference type="EMBL" id="JANAVB010013598">
    <property type="protein sequence ID" value="KAJ6835014.1"/>
    <property type="molecule type" value="Genomic_DNA"/>
</dbReference>
<evidence type="ECO:0000313" key="9">
    <source>
        <dbReference type="EMBL" id="KAJ6830483.1"/>
    </source>
</evidence>
<dbReference type="EMBL" id="JANAVB010021796">
    <property type="protein sequence ID" value="KAJ6825114.1"/>
    <property type="molecule type" value="Genomic_DNA"/>
</dbReference>
<evidence type="ECO:0000313" key="1">
    <source>
        <dbReference type="EMBL" id="KAJ6790583.1"/>
    </source>
</evidence>
<sequence>MEYRGTSNQIGQSRRLKTFEMLRLEIW</sequence>